<comment type="catalytic activity">
    <reaction evidence="7">
        <text>L-methionyl-[protein] + [thioredoxin]-disulfide + H2O = L-methionyl-(R)-S-oxide-[protein] + [thioredoxin]-dithiol</text>
        <dbReference type="Rhea" id="RHEA:24164"/>
        <dbReference type="Rhea" id="RHEA-COMP:10698"/>
        <dbReference type="Rhea" id="RHEA-COMP:10700"/>
        <dbReference type="Rhea" id="RHEA-COMP:12313"/>
        <dbReference type="Rhea" id="RHEA-COMP:12314"/>
        <dbReference type="ChEBI" id="CHEBI:15377"/>
        <dbReference type="ChEBI" id="CHEBI:16044"/>
        <dbReference type="ChEBI" id="CHEBI:29950"/>
        <dbReference type="ChEBI" id="CHEBI:45764"/>
        <dbReference type="ChEBI" id="CHEBI:50058"/>
        <dbReference type="EC" id="1.8.4.12"/>
    </reaction>
</comment>
<dbReference type="GO" id="GO:0046872">
    <property type="term" value="F:metal ion binding"/>
    <property type="evidence" value="ECO:0007669"/>
    <property type="project" value="UniProtKB-KW"/>
</dbReference>
<dbReference type="InterPro" id="IPR002579">
    <property type="entry name" value="Met_Sox_Rdtase_MsrB_dom"/>
</dbReference>
<dbReference type="EC" id="1.8.4.12" evidence="3"/>
<sequence length="173" mass="18543">MRITRRFLLSGGTLAAAVATVGGWRLLAGPAAVAATPGQAPARFDVTLSDAEWRRKLTPAQYNVLRQEGTERPYSSPLNDEHRKGVFACAGCQRDLFSSNTKFDSGTGWPSFWAPLAGAVGTTQDVSFGMIRTAVHCSRCGGHLGHVFDDGPKPTGQRYCMNGVAMTFRPVPA</sequence>
<feature type="domain" description="MsrB" evidence="8">
    <location>
        <begin position="50"/>
        <end position="171"/>
    </location>
</feature>
<evidence type="ECO:0000256" key="5">
    <source>
        <dbReference type="ARBA" id="ARBA00022833"/>
    </source>
</evidence>
<name>A0A3G8H307_9BURK</name>
<evidence type="ECO:0000256" key="3">
    <source>
        <dbReference type="ARBA" id="ARBA00012499"/>
    </source>
</evidence>
<organism evidence="9 10">
    <name type="scientific">Cupriavidus pauculus</name>
    <dbReference type="NCBI Taxonomy" id="82633"/>
    <lineage>
        <taxon>Bacteria</taxon>
        <taxon>Pseudomonadati</taxon>
        <taxon>Pseudomonadota</taxon>
        <taxon>Betaproteobacteria</taxon>
        <taxon>Burkholderiales</taxon>
        <taxon>Burkholderiaceae</taxon>
        <taxon>Cupriavidus</taxon>
    </lineage>
</organism>
<dbReference type="Proteomes" id="UP000270411">
    <property type="component" value="Chromosome 1"/>
</dbReference>
<dbReference type="GO" id="GO:0033743">
    <property type="term" value="F:peptide-methionine (R)-S-oxide reductase activity"/>
    <property type="evidence" value="ECO:0007669"/>
    <property type="project" value="UniProtKB-EC"/>
</dbReference>
<dbReference type="SUPFAM" id="SSF51316">
    <property type="entry name" value="Mss4-like"/>
    <property type="match status" value="1"/>
</dbReference>
<dbReference type="Gene3D" id="2.170.150.20">
    <property type="entry name" value="Peptide methionine sulfoxide reductase"/>
    <property type="match status" value="1"/>
</dbReference>
<keyword evidence="5" id="KW-0862">Zinc</keyword>
<comment type="similarity">
    <text evidence="2">Belongs to the MsrB Met sulfoxide reductase family.</text>
</comment>
<accession>A0A3G8H307</accession>
<dbReference type="InterPro" id="IPR028427">
    <property type="entry name" value="Met_Sox_Rdtase_MsrB"/>
</dbReference>
<dbReference type="InterPro" id="IPR011057">
    <property type="entry name" value="Mss4-like_sf"/>
</dbReference>
<evidence type="ECO:0000256" key="6">
    <source>
        <dbReference type="ARBA" id="ARBA00023002"/>
    </source>
</evidence>
<dbReference type="AlphaFoldDB" id="A0A3G8H307"/>
<dbReference type="Pfam" id="PF01641">
    <property type="entry name" value="SelR"/>
    <property type="match status" value="1"/>
</dbReference>
<dbReference type="GO" id="GO:0006979">
    <property type="term" value="P:response to oxidative stress"/>
    <property type="evidence" value="ECO:0007669"/>
    <property type="project" value="InterPro"/>
</dbReference>
<dbReference type="InterPro" id="IPR006311">
    <property type="entry name" value="TAT_signal"/>
</dbReference>
<keyword evidence="4" id="KW-0479">Metal-binding</keyword>
<evidence type="ECO:0000256" key="4">
    <source>
        <dbReference type="ARBA" id="ARBA00022723"/>
    </source>
</evidence>
<dbReference type="PANTHER" id="PTHR10173:SF57">
    <property type="entry name" value="PEPTIDE-METHIONINE (R)-S-OXIDE REDUCTASE"/>
    <property type="match status" value="1"/>
</dbReference>
<evidence type="ECO:0000313" key="9">
    <source>
        <dbReference type="EMBL" id="AZG14746.1"/>
    </source>
</evidence>
<dbReference type="RefSeq" id="WP_124684502.1">
    <property type="nucleotide sequence ID" value="NZ_CP033969.1"/>
</dbReference>
<dbReference type="FunFam" id="2.170.150.20:FF:000001">
    <property type="entry name" value="Peptide methionine sulfoxide reductase MsrB"/>
    <property type="match status" value="1"/>
</dbReference>
<evidence type="ECO:0000256" key="7">
    <source>
        <dbReference type="ARBA" id="ARBA00048488"/>
    </source>
</evidence>
<evidence type="ECO:0000256" key="2">
    <source>
        <dbReference type="ARBA" id="ARBA00007174"/>
    </source>
</evidence>
<dbReference type="NCBIfam" id="TIGR00357">
    <property type="entry name" value="peptide-methionine (R)-S-oxide reductase MsrB"/>
    <property type="match status" value="1"/>
</dbReference>
<evidence type="ECO:0000256" key="1">
    <source>
        <dbReference type="ARBA" id="ARBA00001947"/>
    </source>
</evidence>
<reference evidence="10" key="1">
    <citation type="submission" date="2018-11" db="EMBL/GenBank/DDBJ databases">
        <title>FDA dAtabase for Regulatory Grade micrObial Sequences (FDA-ARGOS): Supporting development and validation of Infectious Disease Dx tests.</title>
        <authorList>
            <person name="Goldberg B."/>
            <person name="Campos J."/>
            <person name="Tallon L."/>
            <person name="Sadzewicz L."/>
            <person name="Zhao X."/>
            <person name="Vavikolanu K."/>
            <person name="Mehta A."/>
            <person name="Aluvathingal J."/>
            <person name="Nadendla S."/>
            <person name="Geyer C."/>
            <person name="Nandy P."/>
            <person name="Yan Y."/>
            <person name="Sichtig H."/>
        </authorList>
    </citation>
    <scope>NUCLEOTIDE SEQUENCE [LARGE SCALE GENOMIC DNA]</scope>
    <source>
        <strain evidence="10">FDAARGOS_614</strain>
    </source>
</reference>
<proteinExistence type="inferred from homology"/>
<evidence type="ECO:0000259" key="8">
    <source>
        <dbReference type="PROSITE" id="PS51790"/>
    </source>
</evidence>
<dbReference type="PROSITE" id="PS51790">
    <property type="entry name" value="MSRB"/>
    <property type="match status" value="1"/>
</dbReference>
<dbReference type="EMBL" id="CP033969">
    <property type="protein sequence ID" value="AZG14746.1"/>
    <property type="molecule type" value="Genomic_DNA"/>
</dbReference>
<dbReference type="OrthoDB" id="9785497at2"/>
<keyword evidence="6 9" id="KW-0560">Oxidoreductase</keyword>
<comment type="cofactor">
    <cofactor evidence="1">
        <name>Zn(2+)</name>
        <dbReference type="ChEBI" id="CHEBI:29105"/>
    </cofactor>
</comment>
<gene>
    <name evidence="9" type="primary">msrB</name>
    <name evidence="9" type="ORF">EHF44_15645</name>
</gene>
<dbReference type="GO" id="GO:0005737">
    <property type="term" value="C:cytoplasm"/>
    <property type="evidence" value="ECO:0007669"/>
    <property type="project" value="TreeGrafter"/>
</dbReference>
<dbReference type="GO" id="GO:0030091">
    <property type="term" value="P:protein repair"/>
    <property type="evidence" value="ECO:0007669"/>
    <property type="project" value="InterPro"/>
</dbReference>
<dbReference type="KEGG" id="cpau:EHF44_15645"/>
<dbReference type="PROSITE" id="PS51318">
    <property type="entry name" value="TAT"/>
    <property type="match status" value="1"/>
</dbReference>
<protein>
    <recommendedName>
        <fullName evidence="3">peptide-methionine (R)-S-oxide reductase</fullName>
        <ecNumber evidence="3">1.8.4.12</ecNumber>
    </recommendedName>
</protein>
<dbReference type="PANTHER" id="PTHR10173">
    <property type="entry name" value="METHIONINE SULFOXIDE REDUCTASE"/>
    <property type="match status" value="1"/>
</dbReference>
<evidence type="ECO:0000313" key="10">
    <source>
        <dbReference type="Proteomes" id="UP000270411"/>
    </source>
</evidence>